<protein>
    <submittedName>
        <fullName evidence="2">Uncharacterized protein</fullName>
    </submittedName>
</protein>
<name>A0A136WF19_9FIRM</name>
<evidence type="ECO:0000256" key="1">
    <source>
        <dbReference type="SAM" id="Phobius"/>
    </source>
</evidence>
<dbReference type="AlphaFoldDB" id="A0A136WF19"/>
<keyword evidence="1" id="KW-1133">Transmembrane helix</keyword>
<keyword evidence="1" id="KW-0812">Transmembrane</keyword>
<proteinExistence type="predicted"/>
<dbReference type="Proteomes" id="UP000070539">
    <property type="component" value="Unassembled WGS sequence"/>
</dbReference>
<dbReference type="STRING" id="36847.CLNEO_16270"/>
<sequence>MAKYYVGMLQESPSFFSLSKKLIYIKFSAFFNRKYDFGTYCFYTKYNHCLCHFFDPFFTLEIIRFFWYIVIYNVFGGVPWNVQPFPYRKEIEQF</sequence>
<dbReference type="EMBL" id="LRVM01000004">
    <property type="protein sequence ID" value="KXL53084.1"/>
    <property type="molecule type" value="Genomic_DNA"/>
</dbReference>
<organism evidence="2 3">
    <name type="scientific">Anaerotignum neopropionicum</name>
    <dbReference type="NCBI Taxonomy" id="36847"/>
    <lineage>
        <taxon>Bacteria</taxon>
        <taxon>Bacillati</taxon>
        <taxon>Bacillota</taxon>
        <taxon>Clostridia</taxon>
        <taxon>Lachnospirales</taxon>
        <taxon>Anaerotignaceae</taxon>
        <taxon>Anaerotignum</taxon>
    </lineage>
</organism>
<reference evidence="2 3" key="1">
    <citation type="submission" date="2016-01" db="EMBL/GenBank/DDBJ databases">
        <title>Genome sequence of Clostridium neopropionicum X4, DSM-3847.</title>
        <authorList>
            <person name="Poehlein A."/>
            <person name="Beck M.H."/>
            <person name="Bengelsdorf F.R."/>
            <person name="Daniel R."/>
            <person name="Duerre P."/>
        </authorList>
    </citation>
    <scope>NUCLEOTIDE SEQUENCE [LARGE SCALE GENOMIC DNA]</scope>
    <source>
        <strain evidence="2 3">DSM-3847</strain>
    </source>
</reference>
<evidence type="ECO:0000313" key="2">
    <source>
        <dbReference type="EMBL" id="KXL53084.1"/>
    </source>
</evidence>
<keyword evidence="3" id="KW-1185">Reference proteome</keyword>
<feature type="transmembrane region" description="Helical" evidence="1">
    <location>
        <begin position="65"/>
        <end position="82"/>
    </location>
</feature>
<evidence type="ECO:0000313" key="3">
    <source>
        <dbReference type="Proteomes" id="UP000070539"/>
    </source>
</evidence>
<accession>A0A136WF19</accession>
<keyword evidence="1" id="KW-0472">Membrane</keyword>
<comment type="caution">
    <text evidence="2">The sequence shown here is derived from an EMBL/GenBank/DDBJ whole genome shotgun (WGS) entry which is preliminary data.</text>
</comment>
<gene>
    <name evidence="2" type="ORF">CLNEO_16270</name>
</gene>